<dbReference type="EMBL" id="ML976982">
    <property type="protein sequence ID" value="KAF1960920.1"/>
    <property type="molecule type" value="Genomic_DNA"/>
</dbReference>
<gene>
    <name evidence="1" type="ORF">CC80DRAFT_544317</name>
</gene>
<name>A0A6A5U9B7_9PLEO</name>
<evidence type="ECO:0000313" key="2">
    <source>
        <dbReference type="Proteomes" id="UP000800035"/>
    </source>
</evidence>
<keyword evidence="2" id="KW-1185">Reference proteome</keyword>
<sequence length="386" mass="42749">MPTPPPRPRKRLCTAASKLKPSISAPTNLKMVKNLLLTTTLRLNQPKSTSNDEPYPQLERVEALRHWWAKLSEKARQISYFSEAVSAILPNILILIMTSPTDPQDPPSSNPPQQLIYINDPTHKFDSSLPQLPTTTEATSAPPLQTTIFPILALARELRDMILLQIVLAAEKTTRSSSALPAIAYTTPQLFFETLPLFLTHTLLVFRTAQDIATFILGTDSLSPALNPWTRIRKLKFKVLPIALGGHISDIWSLCSFAPGVQEITLVFELAHLIFPAGMPPWGVTPGIVAALGQGTFRSAGTVMGDFWLHRLFSMRSLAKVTLVCRWPAPGDVLHSPSARKVFWDLREALREGFRGARGVREVRVGGMVDEALVKGRFVLEVVMGR</sequence>
<organism evidence="1 2">
    <name type="scientific">Byssothecium circinans</name>
    <dbReference type="NCBI Taxonomy" id="147558"/>
    <lineage>
        <taxon>Eukaryota</taxon>
        <taxon>Fungi</taxon>
        <taxon>Dikarya</taxon>
        <taxon>Ascomycota</taxon>
        <taxon>Pezizomycotina</taxon>
        <taxon>Dothideomycetes</taxon>
        <taxon>Pleosporomycetidae</taxon>
        <taxon>Pleosporales</taxon>
        <taxon>Massarineae</taxon>
        <taxon>Massarinaceae</taxon>
        <taxon>Byssothecium</taxon>
    </lineage>
</organism>
<proteinExistence type="predicted"/>
<evidence type="ECO:0000313" key="1">
    <source>
        <dbReference type="EMBL" id="KAF1960920.1"/>
    </source>
</evidence>
<protein>
    <submittedName>
        <fullName evidence="1">Uncharacterized protein</fullName>
    </submittedName>
</protein>
<accession>A0A6A5U9B7</accession>
<dbReference type="OrthoDB" id="3779151at2759"/>
<dbReference type="Proteomes" id="UP000800035">
    <property type="component" value="Unassembled WGS sequence"/>
</dbReference>
<reference evidence="1" key="1">
    <citation type="journal article" date="2020" name="Stud. Mycol.">
        <title>101 Dothideomycetes genomes: a test case for predicting lifestyles and emergence of pathogens.</title>
        <authorList>
            <person name="Haridas S."/>
            <person name="Albert R."/>
            <person name="Binder M."/>
            <person name="Bloem J."/>
            <person name="Labutti K."/>
            <person name="Salamov A."/>
            <person name="Andreopoulos B."/>
            <person name="Baker S."/>
            <person name="Barry K."/>
            <person name="Bills G."/>
            <person name="Bluhm B."/>
            <person name="Cannon C."/>
            <person name="Castanera R."/>
            <person name="Culley D."/>
            <person name="Daum C."/>
            <person name="Ezra D."/>
            <person name="Gonzalez J."/>
            <person name="Henrissat B."/>
            <person name="Kuo A."/>
            <person name="Liang C."/>
            <person name="Lipzen A."/>
            <person name="Lutzoni F."/>
            <person name="Magnuson J."/>
            <person name="Mondo S."/>
            <person name="Nolan M."/>
            <person name="Ohm R."/>
            <person name="Pangilinan J."/>
            <person name="Park H.-J."/>
            <person name="Ramirez L."/>
            <person name="Alfaro M."/>
            <person name="Sun H."/>
            <person name="Tritt A."/>
            <person name="Yoshinaga Y."/>
            <person name="Zwiers L.-H."/>
            <person name="Turgeon B."/>
            <person name="Goodwin S."/>
            <person name="Spatafora J."/>
            <person name="Crous P."/>
            <person name="Grigoriev I."/>
        </authorList>
    </citation>
    <scope>NUCLEOTIDE SEQUENCE</scope>
    <source>
        <strain evidence="1">CBS 675.92</strain>
    </source>
</reference>
<dbReference type="AlphaFoldDB" id="A0A6A5U9B7"/>